<dbReference type="AlphaFoldDB" id="A0A2Z7A3X5"/>
<evidence type="ECO:0000313" key="3">
    <source>
        <dbReference type="EMBL" id="KZV13655.1"/>
    </source>
</evidence>
<dbReference type="EMBL" id="KV030861">
    <property type="protein sequence ID" value="KZV13655.1"/>
    <property type="molecule type" value="Genomic_DNA"/>
</dbReference>
<name>A0A2Z7A3X5_9LAMI</name>
<dbReference type="Proteomes" id="UP000250235">
    <property type="component" value="Unassembled WGS sequence"/>
</dbReference>
<sequence length="100" mass="11221">MNTKPICPSCRKNHYGQCRVGQDGCYRCGTLGHIAKFCPKLEQPTTGKESIMAYDQETSVTIEISEASKCSWEVPTRVSVHAVVRLPRKLVPFFYVPMIA</sequence>
<organism evidence="3 4">
    <name type="scientific">Dorcoceras hygrometricum</name>
    <dbReference type="NCBI Taxonomy" id="472368"/>
    <lineage>
        <taxon>Eukaryota</taxon>
        <taxon>Viridiplantae</taxon>
        <taxon>Streptophyta</taxon>
        <taxon>Embryophyta</taxon>
        <taxon>Tracheophyta</taxon>
        <taxon>Spermatophyta</taxon>
        <taxon>Magnoliopsida</taxon>
        <taxon>eudicotyledons</taxon>
        <taxon>Gunneridae</taxon>
        <taxon>Pentapetalae</taxon>
        <taxon>asterids</taxon>
        <taxon>lamiids</taxon>
        <taxon>Lamiales</taxon>
        <taxon>Gesneriaceae</taxon>
        <taxon>Didymocarpoideae</taxon>
        <taxon>Trichosporeae</taxon>
        <taxon>Loxocarpinae</taxon>
        <taxon>Dorcoceras</taxon>
    </lineage>
</organism>
<dbReference type="Gene3D" id="4.10.60.10">
    <property type="entry name" value="Zinc finger, CCHC-type"/>
    <property type="match status" value="1"/>
</dbReference>
<keyword evidence="1" id="KW-0862">Zinc</keyword>
<dbReference type="SMART" id="SM00343">
    <property type="entry name" value="ZnF_C2HC"/>
    <property type="match status" value="1"/>
</dbReference>
<dbReference type="InterPro" id="IPR001878">
    <property type="entry name" value="Znf_CCHC"/>
</dbReference>
<accession>A0A2Z7A3X5</accession>
<keyword evidence="1" id="KW-0863">Zinc-finger</keyword>
<dbReference type="OrthoDB" id="1305854at2759"/>
<dbReference type="GO" id="GO:0008270">
    <property type="term" value="F:zinc ion binding"/>
    <property type="evidence" value="ECO:0007669"/>
    <property type="project" value="UniProtKB-KW"/>
</dbReference>
<dbReference type="Pfam" id="PF00098">
    <property type="entry name" value="zf-CCHC"/>
    <property type="match status" value="1"/>
</dbReference>
<keyword evidence="4" id="KW-1185">Reference proteome</keyword>
<dbReference type="SUPFAM" id="SSF57756">
    <property type="entry name" value="Retrovirus zinc finger-like domains"/>
    <property type="match status" value="1"/>
</dbReference>
<evidence type="ECO:0000259" key="2">
    <source>
        <dbReference type="PROSITE" id="PS50158"/>
    </source>
</evidence>
<dbReference type="PROSITE" id="PS50158">
    <property type="entry name" value="ZF_CCHC"/>
    <property type="match status" value="1"/>
</dbReference>
<protein>
    <recommendedName>
        <fullName evidence="2">CCHC-type domain-containing protein</fullName>
    </recommendedName>
</protein>
<feature type="domain" description="CCHC-type" evidence="2">
    <location>
        <begin position="25"/>
        <end position="40"/>
    </location>
</feature>
<dbReference type="GO" id="GO:0003676">
    <property type="term" value="F:nucleic acid binding"/>
    <property type="evidence" value="ECO:0007669"/>
    <property type="project" value="InterPro"/>
</dbReference>
<evidence type="ECO:0000256" key="1">
    <source>
        <dbReference type="PROSITE-ProRule" id="PRU00047"/>
    </source>
</evidence>
<proteinExistence type="predicted"/>
<keyword evidence="1" id="KW-0479">Metal-binding</keyword>
<gene>
    <name evidence="3" type="ORF">F511_45185</name>
</gene>
<dbReference type="InterPro" id="IPR036875">
    <property type="entry name" value="Znf_CCHC_sf"/>
</dbReference>
<reference evidence="3 4" key="1">
    <citation type="journal article" date="2015" name="Proc. Natl. Acad. Sci. U.S.A.">
        <title>The resurrection genome of Boea hygrometrica: A blueprint for survival of dehydration.</title>
        <authorList>
            <person name="Xiao L."/>
            <person name="Yang G."/>
            <person name="Zhang L."/>
            <person name="Yang X."/>
            <person name="Zhao S."/>
            <person name="Ji Z."/>
            <person name="Zhou Q."/>
            <person name="Hu M."/>
            <person name="Wang Y."/>
            <person name="Chen M."/>
            <person name="Xu Y."/>
            <person name="Jin H."/>
            <person name="Xiao X."/>
            <person name="Hu G."/>
            <person name="Bao F."/>
            <person name="Hu Y."/>
            <person name="Wan P."/>
            <person name="Li L."/>
            <person name="Deng X."/>
            <person name="Kuang T."/>
            <person name="Xiang C."/>
            <person name="Zhu J.K."/>
            <person name="Oliver M.J."/>
            <person name="He Y."/>
        </authorList>
    </citation>
    <scope>NUCLEOTIDE SEQUENCE [LARGE SCALE GENOMIC DNA]</scope>
    <source>
        <strain evidence="4">cv. XS01</strain>
    </source>
</reference>
<evidence type="ECO:0000313" key="4">
    <source>
        <dbReference type="Proteomes" id="UP000250235"/>
    </source>
</evidence>